<evidence type="ECO:0000256" key="4">
    <source>
        <dbReference type="ARBA" id="ARBA00023242"/>
    </source>
</evidence>
<dbReference type="GO" id="GO:0031848">
    <property type="term" value="P:protection from non-homologous end joining at telomere"/>
    <property type="evidence" value="ECO:0007669"/>
    <property type="project" value="TreeGrafter"/>
</dbReference>
<dbReference type="OrthoDB" id="435460at2759"/>
<keyword evidence="4 5" id="KW-0539">Nucleus</keyword>
<comment type="similarity">
    <text evidence="1 5">Belongs to the RAP1 family.</text>
</comment>
<keyword evidence="3 5" id="KW-0779">Telomere</keyword>
<dbReference type="PANTHER" id="PTHR16466:SF6">
    <property type="entry name" value="TELOMERIC REPEAT-BINDING FACTOR 2-INTERACTING PROTEIN 1"/>
    <property type="match status" value="1"/>
</dbReference>
<reference evidence="8" key="1">
    <citation type="submission" date="2016-05" db="EMBL/GenBank/DDBJ databases">
        <title>Comparative genomics of biotechnologically important yeasts.</title>
        <authorList>
            <consortium name="DOE Joint Genome Institute"/>
            <person name="Riley R."/>
            <person name="Haridas S."/>
            <person name="Wolfe K.H."/>
            <person name="Lopes M.R."/>
            <person name="Hittinger C.T."/>
            <person name="Goker M."/>
            <person name="Salamov A."/>
            <person name="Wisecaver J."/>
            <person name="Long T.M."/>
            <person name="Aerts A.L."/>
            <person name="Barry K."/>
            <person name="Choi C."/>
            <person name="Clum A."/>
            <person name="Coughlan A.Y."/>
            <person name="Deshpande S."/>
            <person name="Douglass A.P."/>
            <person name="Hanson S.J."/>
            <person name="Klenk H.-P."/>
            <person name="Labutti K."/>
            <person name="Lapidus A."/>
            <person name="Lindquist E."/>
            <person name="Lipzen A."/>
            <person name="Meier-Kolthoff J.P."/>
            <person name="Ohm R.A."/>
            <person name="Otillar R.P."/>
            <person name="Pangilinan J."/>
            <person name="Peng Y."/>
            <person name="Rokas A."/>
            <person name="Rosa C.A."/>
            <person name="Scheuner C."/>
            <person name="Sibirny A.A."/>
            <person name="Slot J.C."/>
            <person name="Stielow J.B."/>
            <person name="Sun H."/>
            <person name="Kurtzman C.P."/>
            <person name="Blackwell M."/>
            <person name="Grigoriev I.V."/>
            <person name="Jeffries T.W."/>
        </authorList>
    </citation>
    <scope>NUCLEOTIDE SEQUENCE [LARGE SCALE GENOMIC DNA]</scope>
    <source>
        <strain evidence="8">DSM 1968</strain>
    </source>
</reference>
<dbReference type="InterPro" id="IPR015280">
    <property type="entry name" value="Rap1_DNA-bd"/>
</dbReference>
<protein>
    <recommendedName>
        <fullName evidence="5">DNA-binding protein RAP1</fullName>
    </recommendedName>
</protein>
<dbReference type="Gene3D" id="1.10.10.60">
    <property type="entry name" value="Homeodomain-like"/>
    <property type="match status" value="2"/>
</dbReference>
<feature type="domain" description="Myb-like" evidence="6">
    <location>
        <begin position="36"/>
        <end position="91"/>
    </location>
</feature>
<accession>A0A1D2V8U0</accession>
<dbReference type="SUPFAM" id="SSF46689">
    <property type="entry name" value="Homeodomain-like"/>
    <property type="match status" value="2"/>
</dbReference>
<dbReference type="CDD" id="cd11655">
    <property type="entry name" value="rap1_myb-like"/>
    <property type="match status" value="1"/>
</dbReference>
<dbReference type="PANTHER" id="PTHR16466">
    <property type="entry name" value="TELOMERE REPEAT-BINDING FACTOR 2-INTERACTING PROTEIN 1"/>
    <property type="match status" value="1"/>
</dbReference>
<dbReference type="InterPro" id="IPR009057">
    <property type="entry name" value="Homeodomain-like_sf"/>
</dbReference>
<dbReference type="SMART" id="SM00717">
    <property type="entry name" value="SANT"/>
    <property type="match status" value="1"/>
</dbReference>
<evidence type="ECO:0000313" key="8">
    <source>
        <dbReference type="Proteomes" id="UP000095038"/>
    </source>
</evidence>
<organism evidence="7 8">
    <name type="scientific">Ascoidea rubescens DSM 1968</name>
    <dbReference type="NCBI Taxonomy" id="1344418"/>
    <lineage>
        <taxon>Eukaryota</taxon>
        <taxon>Fungi</taxon>
        <taxon>Dikarya</taxon>
        <taxon>Ascomycota</taxon>
        <taxon>Saccharomycotina</taxon>
        <taxon>Saccharomycetes</taxon>
        <taxon>Ascoideaceae</taxon>
        <taxon>Ascoidea</taxon>
    </lineage>
</organism>
<feature type="non-terminal residue" evidence="7">
    <location>
        <position position="217"/>
    </location>
</feature>
<name>A0A1D2V8U0_9ASCO</name>
<evidence type="ECO:0000256" key="1">
    <source>
        <dbReference type="ARBA" id="ARBA00010467"/>
    </source>
</evidence>
<comment type="subunit">
    <text evidence="5">Homodimer.</text>
</comment>
<evidence type="ECO:0000256" key="3">
    <source>
        <dbReference type="ARBA" id="ARBA00022895"/>
    </source>
</evidence>
<dbReference type="GeneID" id="30964623"/>
<dbReference type="AlphaFoldDB" id="A0A1D2V8U0"/>
<proteinExistence type="inferred from homology"/>
<dbReference type="Proteomes" id="UP000095038">
    <property type="component" value="Unassembled WGS sequence"/>
</dbReference>
<sequence length="217" mass="25574">MDQINQEFDLNSFVSPENSSIINTISKSLIIDKRFNKNEFTKIEDTLILDQIRRNPLKRGSHKFFDQLAINYLPRHTGNSIRYRFRNLLVNDLEYLYKVDSMGNLVKDSNGNFIKVGIDEIPLNKRVKFSSIDDYQLCLGVLSHLNKKNSPHKNTNLNNKLPSVPLSYFAEFEKKFSNHSKFAWKDRYRKFVCSYGLMNYIDYYNNEIKNNRTPDPI</sequence>
<dbReference type="RefSeq" id="XP_020044351.1">
    <property type="nucleotide sequence ID" value="XM_020190987.1"/>
</dbReference>
<dbReference type="STRING" id="1344418.A0A1D2V8U0"/>
<comment type="subcellular location">
    <subcellularLocation>
        <location evidence="5">Nucleus</location>
    </subcellularLocation>
    <subcellularLocation>
        <location evidence="5">Chromosome</location>
        <location evidence="5">Telomere</location>
    </subcellularLocation>
</comment>
<dbReference type="EMBL" id="KV454495">
    <property type="protein sequence ID" value="ODV58044.1"/>
    <property type="molecule type" value="Genomic_DNA"/>
</dbReference>
<keyword evidence="2 5" id="KW-0158">Chromosome</keyword>
<evidence type="ECO:0000313" key="7">
    <source>
        <dbReference type="EMBL" id="ODV58044.1"/>
    </source>
</evidence>
<keyword evidence="8" id="KW-1185">Reference proteome</keyword>
<evidence type="ECO:0000259" key="6">
    <source>
        <dbReference type="SMART" id="SM00717"/>
    </source>
</evidence>
<evidence type="ECO:0000256" key="2">
    <source>
        <dbReference type="ARBA" id="ARBA00022454"/>
    </source>
</evidence>
<dbReference type="Pfam" id="PF09197">
    <property type="entry name" value="Rap1-DNA-bind"/>
    <property type="match status" value="1"/>
</dbReference>
<comment type="function">
    <text evidence="5">Involved in the regulation of telomere length, clustering and has a specific role in telomere position effect (TPE).</text>
</comment>
<evidence type="ECO:0000256" key="5">
    <source>
        <dbReference type="RuleBase" id="RU367107"/>
    </source>
</evidence>
<dbReference type="GO" id="GO:0070187">
    <property type="term" value="C:shelterin complex"/>
    <property type="evidence" value="ECO:0007669"/>
    <property type="project" value="TreeGrafter"/>
</dbReference>
<gene>
    <name evidence="7" type="ORF">ASCRUDRAFT_40029</name>
</gene>
<dbReference type="InterPro" id="IPR001005">
    <property type="entry name" value="SANT/Myb"/>
</dbReference>
<dbReference type="InParanoid" id="A0A1D2V8U0"/>
<dbReference type="InterPro" id="IPR039595">
    <property type="entry name" value="TE2IP/Rap1"/>
</dbReference>
<dbReference type="GO" id="GO:0042162">
    <property type="term" value="F:telomeric DNA binding"/>
    <property type="evidence" value="ECO:0007669"/>
    <property type="project" value="TreeGrafter"/>
</dbReference>
<dbReference type="GO" id="GO:0010833">
    <property type="term" value="P:telomere maintenance via telomere lengthening"/>
    <property type="evidence" value="ECO:0007669"/>
    <property type="project" value="UniProtKB-UniRule"/>
</dbReference>